<sequence>MGSSIILFDDESKEMKEYENPGFANPRGGKEIAMSIILRLKPDAILVREGFLCPGSYGMSRGRIKYIPADSEDLPENLKSLSTLKGKAVDELDFSFFRENE</sequence>
<protein>
    <submittedName>
        <fullName evidence="1">Uncharacterized protein</fullName>
    </submittedName>
</protein>
<reference evidence="1 2" key="1">
    <citation type="journal article" date="2000" name="Nature">
        <title>The genome sequence of the thermoacidophilic scavenger Thermoplasma acidophilum.</title>
        <authorList>
            <person name="Ruepp A."/>
            <person name="Graml W."/>
            <person name="Santos-Martinez M.L."/>
            <person name="Koretke K.K."/>
            <person name="Volker C."/>
            <person name="Mewes H.W."/>
            <person name="Frishman D."/>
            <person name="Stocker S."/>
            <person name="Lupas A.N."/>
            <person name="Baumeister W."/>
        </authorList>
    </citation>
    <scope>NUCLEOTIDE SEQUENCE [LARGE SCALE GENOMIC DNA]</scope>
    <source>
        <strain evidence="2">ATCC 25905 / DSM 1728 / JCM 9062 / NBRC 15155 / AMRC-C165</strain>
    </source>
</reference>
<dbReference type="KEGG" id="tac:Ta1507"/>
<evidence type="ECO:0000313" key="2">
    <source>
        <dbReference type="Proteomes" id="UP000001024"/>
    </source>
</evidence>
<dbReference type="AlphaFoldDB" id="Q9HI40"/>
<proteinExistence type="predicted"/>
<dbReference type="EnsemblBacteria" id="CAC12625">
    <property type="protein sequence ID" value="CAC12625"/>
    <property type="gene ID" value="CAC12625"/>
</dbReference>
<dbReference type="InParanoid" id="Q9HI40"/>
<dbReference type="HOGENOM" id="CLU_167327_0_0_2"/>
<dbReference type="eggNOG" id="arCOG02738">
    <property type="taxonomic scope" value="Archaea"/>
</dbReference>
<dbReference type="Proteomes" id="UP000001024">
    <property type="component" value="Chromosome"/>
</dbReference>
<evidence type="ECO:0000313" key="1">
    <source>
        <dbReference type="EMBL" id="CAC12625.1"/>
    </source>
</evidence>
<name>Q9HI40_THEAC</name>
<dbReference type="EMBL" id="AL445067">
    <property type="protein sequence ID" value="CAC12625.1"/>
    <property type="molecule type" value="Genomic_DNA"/>
</dbReference>
<keyword evidence="2" id="KW-1185">Reference proteome</keyword>
<organism evidence="1 2">
    <name type="scientific">Thermoplasma acidophilum (strain ATCC 25905 / DSM 1728 / JCM 9062 / NBRC 15155 / AMRC-C165)</name>
    <dbReference type="NCBI Taxonomy" id="273075"/>
    <lineage>
        <taxon>Archaea</taxon>
        <taxon>Methanobacteriati</taxon>
        <taxon>Thermoplasmatota</taxon>
        <taxon>Thermoplasmata</taxon>
        <taxon>Thermoplasmatales</taxon>
        <taxon>Thermoplasmataceae</taxon>
        <taxon>Thermoplasma</taxon>
    </lineage>
</organism>
<dbReference type="PaxDb" id="273075-Ta1507"/>
<gene>
    <name evidence="1" type="ordered locus">Ta1507</name>
</gene>
<accession>Q9HI40</accession>